<organism evidence="2 3">
    <name type="scientific">Pteropus alecto</name>
    <name type="common">Black flying fox</name>
    <dbReference type="NCBI Taxonomy" id="9402"/>
    <lineage>
        <taxon>Eukaryota</taxon>
        <taxon>Metazoa</taxon>
        <taxon>Chordata</taxon>
        <taxon>Craniata</taxon>
        <taxon>Vertebrata</taxon>
        <taxon>Euteleostomi</taxon>
        <taxon>Mammalia</taxon>
        <taxon>Eutheria</taxon>
        <taxon>Laurasiatheria</taxon>
        <taxon>Chiroptera</taxon>
        <taxon>Yinpterochiroptera</taxon>
        <taxon>Pteropodoidea</taxon>
        <taxon>Pteropodidae</taxon>
        <taxon>Pteropodinae</taxon>
        <taxon>Pteropus</taxon>
    </lineage>
</organism>
<name>L5K9F7_PTEAL</name>
<dbReference type="AlphaFoldDB" id="L5K9F7"/>
<reference evidence="3" key="1">
    <citation type="journal article" date="2013" name="Science">
        <title>Comparative analysis of bat genomes provides insight into the evolution of flight and immunity.</title>
        <authorList>
            <person name="Zhang G."/>
            <person name="Cowled C."/>
            <person name="Shi Z."/>
            <person name="Huang Z."/>
            <person name="Bishop-Lilly K.A."/>
            <person name="Fang X."/>
            <person name="Wynne J.W."/>
            <person name="Xiong Z."/>
            <person name="Baker M.L."/>
            <person name="Zhao W."/>
            <person name="Tachedjian M."/>
            <person name="Zhu Y."/>
            <person name="Zhou P."/>
            <person name="Jiang X."/>
            <person name="Ng J."/>
            <person name="Yang L."/>
            <person name="Wu L."/>
            <person name="Xiao J."/>
            <person name="Feng Y."/>
            <person name="Chen Y."/>
            <person name="Sun X."/>
            <person name="Zhang Y."/>
            <person name="Marsh G.A."/>
            <person name="Crameri G."/>
            <person name="Broder C.C."/>
            <person name="Frey K.G."/>
            <person name="Wang L.F."/>
            <person name="Wang J."/>
        </authorList>
    </citation>
    <scope>NUCLEOTIDE SEQUENCE [LARGE SCALE GENOMIC DNA]</scope>
</reference>
<protein>
    <submittedName>
        <fullName evidence="2">Uncharacterized protein</fullName>
    </submittedName>
</protein>
<gene>
    <name evidence="2" type="ORF">PAL_GLEAN10005762</name>
</gene>
<dbReference type="Proteomes" id="UP000010552">
    <property type="component" value="Unassembled WGS sequence"/>
</dbReference>
<sequence>MRGWGAHFATGACAFRSSHIEIAFKVLPTPPHQPVLLRVRTLAPSSLSQCRALPRWPDLLSRWWGAAVVALPGHCALPPPGYQARGGACQARSAPTIERSRRVLLAHLGWVGGRRHHSRPQLQPVTDYSSARRQQPPKARTLSYSAEEDLEEQEESLSQARARPTDHEPPLRALGRQSPEKPRIPQGRAVSETRVGEGGGGAENPASPALAKPPARASEIS</sequence>
<feature type="compositionally biased region" description="Acidic residues" evidence="1">
    <location>
        <begin position="146"/>
        <end position="155"/>
    </location>
</feature>
<dbReference type="InParanoid" id="L5K9F7"/>
<evidence type="ECO:0000313" key="2">
    <source>
        <dbReference type="EMBL" id="ELK07143.1"/>
    </source>
</evidence>
<feature type="region of interest" description="Disordered" evidence="1">
    <location>
        <begin position="114"/>
        <end position="221"/>
    </location>
</feature>
<keyword evidence="3" id="KW-1185">Reference proteome</keyword>
<evidence type="ECO:0000256" key="1">
    <source>
        <dbReference type="SAM" id="MobiDB-lite"/>
    </source>
</evidence>
<feature type="compositionally biased region" description="Polar residues" evidence="1">
    <location>
        <begin position="120"/>
        <end position="133"/>
    </location>
</feature>
<evidence type="ECO:0000313" key="3">
    <source>
        <dbReference type="Proteomes" id="UP000010552"/>
    </source>
</evidence>
<proteinExistence type="predicted"/>
<accession>L5K9F7</accession>
<dbReference type="EMBL" id="KB030981">
    <property type="protein sequence ID" value="ELK07143.1"/>
    <property type="molecule type" value="Genomic_DNA"/>
</dbReference>